<dbReference type="AlphaFoldDB" id="A0AA40DSD1"/>
<dbReference type="Proteomes" id="UP001172101">
    <property type="component" value="Unassembled WGS sequence"/>
</dbReference>
<accession>A0AA40DSD1</accession>
<name>A0AA40DSD1_9PEZI</name>
<dbReference type="Pfam" id="PF13095">
    <property type="entry name" value="FTA2"/>
    <property type="match status" value="1"/>
</dbReference>
<dbReference type="RefSeq" id="XP_060295058.1">
    <property type="nucleotide sequence ID" value="XM_060447335.1"/>
</dbReference>
<reference evidence="1" key="1">
    <citation type="submission" date="2023-06" db="EMBL/GenBank/DDBJ databases">
        <title>Genome-scale phylogeny and comparative genomics of the fungal order Sordariales.</title>
        <authorList>
            <consortium name="Lawrence Berkeley National Laboratory"/>
            <person name="Hensen N."/>
            <person name="Bonometti L."/>
            <person name="Westerberg I."/>
            <person name="Brannstrom I.O."/>
            <person name="Guillou S."/>
            <person name="Cros-Aarteil S."/>
            <person name="Calhoun S."/>
            <person name="Haridas S."/>
            <person name="Kuo A."/>
            <person name="Mondo S."/>
            <person name="Pangilinan J."/>
            <person name="Riley R."/>
            <person name="LaButti K."/>
            <person name="Andreopoulos B."/>
            <person name="Lipzen A."/>
            <person name="Chen C."/>
            <person name="Yanf M."/>
            <person name="Daum C."/>
            <person name="Ng V."/>
            <person name="Clum A."/>
            <person name="Steindorff A."/>
            <person name="Ohm R."/>
            <person name="Martin F."/>
            <person name="Silar P."/>
            <person name="Natvig D."/>
            <person name="Lalanne C."/>
            <person name="Gautier V."/>
            <person name="Ament-velasquez S.L."/>
            <person name="Kruys A."/>
            <person name="Hutchinson M.I."/>
            <person name="Powell A.J."/>
            <person name="Barry K."/>
            <person name="Miller A.N."/>
            <person name="Grigoriev I.V."/>
            <person name="Debuchy R."/>
            <person name="Gladieux P."/>
            <person name="Thoren M.H."/>
            <person name="Johannesson H."/>
        </authorList>
    </citation>
    <scope>NUCLEOTIDE SEQUENCE</scope>
    <source>
        <strain evidence="1">SMH2392-1A</strain>
    </source>
</reference>
<dbReference type="GeneID" id="85330605"/>
<keyword evidence="2" id="KW-1185">Reference proteome</keyword>
<dbReference type="InterPro" id="IPR025213">
    <property type="entry name" value="Sim4_Fta2"/>
</dbReference>
<proteinExistence type="predicted"/>
<organism evidence="1 2">
    <name type="scientific">Lasiosphaeria miniovina</name>
    <dbReference type="NCBI Taxonomy" id="1954250"/>
    <lineage>
        <taxon>Eukaryota</taxon>
        <taxon>Fungi</taxon>
        <taxon>Dikarya</taxon>
        <taxon>Ascomycota</taxon>
        <taxon>Pezizomycotina</taxon>
        <taxon>Sordariomycetes</taxon>
        <taxon>Sordariomycetidae</taxon>
        <taxon>Sordariales</taxon>
        <taxon>Lasiosphaeriaceae</taxon>
        <taxon>Lasiosphaeria</taxon>
    </lineage>
</organism>
<protein>
    <submittedName>
        <fullName evidence="1">Kinetochore Sim4 complex subunit FTA2-domain-containing protein</fullName>
    </submittedName>
</protein>
<dbReference type="EMBL" id="JAUIRO010000005">
    <property type="protein sequence ID" value="KAK0713735.1"/>
    <property type="molecule type" value="Genomic_DNA"/>
</dbReference>
<evidence type="ECO:0000313" key="1">
    <source>
        <dbReference type="EMBL" id="KAK0713735.1"/>
    </source>
</evidence>
<sequence length="252" mass="28931">MSQPRLPLPQVPGPKLAPFYNGQAEIEFLEPLGNAEEDYEGAVWKVQIKGATYALKMFKFREAEYLRDSGEGGYQQGQFQSLQHYVDFYDSFNCECRAYGRLKERGREDLAIPAQGYLLLTSRQEDLLGYGNDFWNRTAEYKNRDKHPIRAIVKDLATEMIPFREVQVGSLWRDAHELHQLGILNLIVKMDGTPGWDQKKVAMPQGLRDAGAYAESSGDSDPTAYNWREKMSDKERHTADEFYGRDYLMVPA</sequence>
<gene>
    <name evidence="1" type="ORF">B0T26DRAFT_813556</name>
</gene>
<comment type="caution">
    <text evidence="1">The sequence shown here is derived from an EMBL/GenBank/DDBJ whole genome shotgun (WGS) entry which is preliminary data.</text>
</comment>
<evidence type="ECO:0000313" key="2">
    <source>
        <dbReference type="Proteomes" id="UP001172101"/>
    </source>
</evidence>